<dbReference type="EMBL" id="FMVW01000002">
    <property type="protein sequence ID" value="SCZ31036.1"/>
    <property type="molecule type" value="Genomic_DNA"/>
</dbReference>
<evidence type="ECO:0000256" key="1">
    <source>
        <dbReference type="ARBA" id="ARBA00005007"/>
    </source>
</evidence>
<dbReference type="SUPFAM" id="SSF51569">
    <property type="entry name" value="Aldolase"/>
    <property type="match status" value="1"/>
</dbReference>
<dbReference type="Pfam" id="PF08013">
    <property type="entry name" value="GatZ_KbaZ-like"/>
    <property type="match status" value="1"/>
</dbReference>
<proteinExistence type="predicted"/>
<dbReference type="OrthoDB" id="1672942at2"/>
<protein>
    <submittedName>
        <fullName evidence="2">D-tagatose-1,6-bisphosphate aldolase subunit GatZ/KbaZ</fullName>
    </submittedName>
</protein>
<dbReference type="PIRSF" id="PIRSF009264">
    <property type="entry name" value="TagBP_ald_AgaZ"/>
    <property type="match status" value="1"/>
</dbReference>
<comment type="pathway">
    <text evidence="1">Carbohydrate metabolism.</text>
</comment>
<dbReference type="RefSeq" id="WP_092810804.1">
    <property type="nucleotide sequence ID" value="NZ_FMVW01000002.1"/>
</dbReference>
<dbReference type="Gene3D" id="3.20.20.70">
    <property type="entry name" value="Aldolase class I"/>
    <property type="match status" value="1"/>
</dbReference>
<dbReference type="PANTHER" id="PTHR32502">
    <property type="entry name" value="N-ACETYLGALACTOSAMINE PERMEASE II COMPONENT-RELATED"/>
    <property type="match status" value="1"/>
</dbReference>
<dbReference type="NCBIfam" id="TIGR02810">
    <property type="entry name" value="agaZ_gatZ"/>
    <property type="match status" value="1"/>
</dbReference>
<reference evidence="3" key="1">
    <citation type="submission" date="2016-10" db="EMBL/GenBank/DDBJ databases">
        <authorList>
            <person name="Varghese N."/>
            <person name="Submissions S."/>
        </authorList>
    </citation>
    <scope>NUCLEOTIDE SEQUENCE [LARGE SCALE GENOMIC DNA]</scope>
    <source>
        <strain evidence="3">DSM 2698</strain>
    </source>
</reference>
<organism evidence="2 3">
    <name type="scientific">Afifella marina DSM 2698</name>
    <dbReference type="NCBI Taxonomy" id="1120955"/>
    <lineage>
        <taxon>Bacteria</taxon>
        <taxon>Pseudomonadati</taxon>
        <taxon>Pseudomonadota</taxon>
        <taxon>Alphaproteobacteria</taxon>
        <taxon>Hyphomicrobiales</taxon>
        <taxon>Afifellaceae</taxon>
        <taxon>Afifella</taxon>
    </lineage>
</organism>
<dbReference type="GO" id="GO:0009401">
    <property type="term" value="P:phosphoenolpyruvate-dependent sugar phosphotransferase system"/>
    <property type="evidence" value="ECO:0007669"/>
    <property type="project" value="TreeGrafter"/>
</dbReference>
<sequence>MSTAYLASLPRRHQAHENVGISSICSAHPMVIEATLRHGLTSGAPVLIEATCNQVNHEGGYTGMTPADFRRFVEEIAAKVGFDTSRLILGGDHLGPNPWKSLPAEEAMGKAEAMVDAFLKAGFTKIHLDTSMGCAGESVALADEVTAERAARLAAVSERAAKESGFDLPVYVIGTEVPIPGGAMEEIEELAVTDPEAALATVEVHRAAFAARGLEDAFARAIGVVVQPGVEYGNENIVFYDRAKAASLSAVLSKMPQFVFEAHSTDYQPVELLAGLVDDGFPILKVGPALTFAYREALYGLDQIAVELDGLSPEETLKHAMEDVLVGDPREWAKYYHGSEAEKRINRHFSYSDRIRYYWPQPKAVAAVTTLLTRLKGRQLPLPLVSQYLGALYPAVAEGRLAATPEALILANIDRVVSTYAAAARTPAV</sequence>
<dbReference type="AlphaFoldDB" id="A0A1G5N0X0"/>
<gene>
    <name evidence="2" type="ORF">SAMN03080610_01322</name>
</gene>
<dbReference type="InterPro" id="IPR050303">
    <property type="entry name" value="GatZ_KbaZ_carbometab"/>
</dbReference>
<dbReference type="PANTHER" id="PTHR32502:SF2">
    <property type="entry name" value="D-TAGATOSE-1,6-BISPHOSPHATE ALDOLASE SUBUNIT KBAZ"/>
    <property type="match status" value="1"/>
</dbReference>
<keyword evidence="3" id="KW-1185">Reference proteome</keyword>
<dbReference type="GO" id="GO:0005975">
    <property type="term" value="P:carbohydrate metabolic process"/>
    <property type="evidence" value="ECO:0007669"/>
    <property type="project" value="InterPro"/>
</dbReference>
<dbReference type="GO" id="GO:0005886">
    <property type="term" value="C:plasma membrane"/>
    <property type="evidence" value="ECO:0007669"/>
    <property type="project" value="TreeGrafter"/>
</dbReference>
<accession>A0A1G5N0X0</accession>
<dbReference type="Proteomes" id="UP000199347">
    <property type="component" value="Unassembled WGS sequence"/>
</dbReference>
<evidence type="ECO:0000313" key="2">
    <source>
        <dbReference type="EMBL" id="SCZ31036.1"/>
    </source>
</evidence>
<dbReference type="STRING" id="1120955.SAMN03080610_01322"/>
<dbReference type="Gene3D" id="1.10.400.20">
    <property type="entry name" value="putative tagatose 6-phosphate kinase domain like"/>
    <property type="match status" value="1"/>
</dbReference>
<dbReference type="InterPro" id="IPR012062">
    <property type="entry name" value="GatZ/KbaZ-like"/>
</dbReference>
<dbReference type="InterPro" id="IPR013785">
    <property type="entry name" value="Aldolase_TIM"/>
</dbReference>
<name>A0A1G5N0X0_AFIMA</name>
<evidence type="ECO:0000313" key="3">
    <source>
        <dbReference type="Proteomes" id="UP000199347"/>
    </source>
</evidence>